<dbReference type="KEGG" id="lse:F1C12_20840"/>
<protein>
    <submittedName>
        <fullName evidence="1">Uncharacterized protein</fullName>
    </submittedName>
</protein>
<organism evidence="1 2">
    <name type="scientific">Leifsonia shinshuensis</name>
    <dbReference type="NCBI Taxonomy" id="150026"/>
    <lineage>
        <taxon>Bacteria</taxon>
        <taxon>Bacillati</taxon>
        <taxon>Actinomycetota</taxon>
        <taxon>Actinomycetes</taxon>
        <taxon>Micrococcales</taxon>
        <taxon>Microbacteriaceae</taxon>
        <taxon>Leifsonia</taxon>
    </lineage>
</organism>
<evidence type="ECO:0000313" key="2">
    <source>
        <dbReference type="Proteomes" id="UP000515511"/>
    </source>
</evidence>
<evidence type="ECO:0000313" key="1">
    <source>
        <dbReference type="EMBL" id="QNE37320.1"/>
    </source>
</evidence>
<name>A0A7G6YFQ5_9MICO</name>
<reference evidence="2" key="1">
    <citation type="submission" date="2019-09" db="EMBL/GenBank/DDBJ databases">
        <title>Antimicrobial potential of Antarctic Bacteria.</title>
        <authorList>
            <person name="Benaud N."/>
            <person name="Edwards R.J."/>
            <person name="Ferrari B.C."/>
        </authorList>
    </citation>
    <scope>NUCLEOTIDE SEQUENCE [LARGE SCALE GENOMIC DNA]</scope>
    <source>
        <strain evidence="2">INR9</strain>
    </source>
</reference>
<sequence>MGAAITPLRKPTPVAHVETIPGSGDGESRTISVRCWCPIGHDHTYAEWVELFGRSQYDVR</sequence>
<gene>
    <name evidence="1" type="ORF">F1C12_20840</name>
</gene>
<dbReference type="RefSeq" id="WP_185276725.1">
    <property type="nucleotide sequence ID" value="NZ_CP043641.1"/>
</dbReference>
<proteinExistence type="predicted"/>
<dbReference type="AlphaFoldDB" id="A0A7G6YFQ5"/>
<accession>A0A7G6YFQ5</accession>
<dbReference type="Proteomes" id="UP000515511">
    <property type="component" value="Chromosome"/>
</dbReference>
<dbReference type="EMBL" id="CP043641">
    <property type="protein sequence ID" value="QNE37320.1"/>
    <property type="molecule type" value="Genomic_DNA"/>
</dbReference>